<organism evidence="6 7">
    <name type="scientific">Pseudomicrostroma glucosiphilum</name>
    <dbReference type="NCBI Taxonomy" id="1684307"/>
    <lineage>
        <taxon>Eukaryota</taxon>
        <taxon>Fungi</taxon>
        <taxon>Dikarya</taxon>
        <taxon>Basidiomycota</taxon>
        <taxon>Ustilaginomycotina</taxon>
        <taxon>Exobasidiomycetes</taxon>
        <taxon>Microstromatales</taxon>
        <taxon>Microstromatales incertae sedis</taxon>
        <taxon>Pseudomicrostroma</taxon>
    </lineage>
</organism>
<dbReference type="InterPro" id="IPR023584">
    <property type="entry name" value="Ribosome_recyc_fac_dom"/>
</dbReference>
<gene>
    <name evidence="6" type="ORF">BCV69DRAFT_265113</name>
</gene>
<feature type="region of interest" description="Disordered" evidence="4">
    <location>
        <begin position="145"/>
        <end position="178"/>
    </location>
</feature>
<dbReference type="Gene3D" id="1.10.132.20">
    <property type="entry name" value="Ribosome-recycling factor"/>
    <property type="match status" value="1"/>
</dbReference>
<evidence type="ECO:0000313" key="6">
    <source>
        <dbReference type="EMBL" id="PWN23821.1"/>
    </source>
</evidence>
<evidence type="ECO:0000256" key="1">
    <source>
        <dbReference type="ARBA" id="ARBA00005912"/>
    </source>
</evidence>
<proteinExistence type="inferred from homology"/>
<feature type="domain" description="Ribosome recycling factor" evidence="5">
    <location>
        <begin position="33"/>
        <end position="187"/>
    </location>
</feature>
<dbReference type="GO" id="GO:0006412">
    <property type="term" value="P:translation"/>
    <property type="evidence" value="ECO:0007669"/>
    <property type="project" value="UniProtKB-KW"/>
</dbReference>
<feature type="compositionally biased region" description="Basic and acidic residues" evidence="4">
    <location>
        <begin position="163"/>
        <end position="178"/>
    </location>
</feature>
<dbReference type="AlphaFoldDB" id="A0A316UHK8"/>
<evidence type="ECO:0000259" key="5">
    <source>
        <dbReference type="Pfam" id="PF01765"/>
    </source>
</evidence>
<reference evidence="6 7" key="1">
    <citation type="journal article" date="2018" name="Mol. Biol. Evol.">
        <title>Broad Genomic Sampling Reveals a Smut Pathogenic Ancestry of the Fungal Clade Ustilaginomycotina.</title>
        <authorList>
            <person name="Kijpornyongpan T."/>
            <person name="Mondo S.J."/>
            <person name="Barry K."/>
            <person name="Sandor L."/>
            <person name="Lee J."/>
            <person name="Lipzen A."/>
            <person name="Pangilinan J."/>
            <person name="LaButti K."/>
            <person name="Hainaut M."/>
            <person name="Henrissat B."/>
            <person name="Grigoriev I.V."/>
            <person name="Spatafora J.W."/>
            <person name="Aime M.C."/>
        </authorList>
    </citation>
    <scope>NUCLEOTIDE SEQUENCE [LARGE SCALE GENOMIC DNA]</scope>
    <source>
        <strain evidence="6 7">MCA 4718</strain>
    </source>
</reference>
<dbReference type="RefSeq" id="XP_025350981.1">
    <property type="nucleotide sequence ID" value="XM_025490774.1"/>
</dbReference>
<dbReference type="Proteomes" id="UP000245942">
    <property type="component" value="Unassembled WGS sequence"/>
</dbReference>
<dbReference type="GO" id="GO:0043023">
    <property type="term" value="F:ribosomal large subunit binding"/>
    <property type="evidence" value="ECO:0007669"/>
    <property type="project" value="TreeGrafter"/>
</dbReference>
<name>A0A316UHK8_9BASI</name>
<dbReference type="STRING" id="1684307.A0A316UHK8"/>
<dbReference type="GO" id="GO:0005739">
    <property type="term" value="C:mitochondrion"/>
    <property type="evidence" value="ECO:0007669"/>
    <property type="project" value="TreeGrafter"/>
</dbReference>
<evidence type="ECO:0000313" key="7">
    <source>
        <dbReference type="Proteomes" id="UP000245942"/>
    </source>
</evidence>
<evidence type="ECO:0000256" key="4">
    <source>
        <dbReference type="SAM" id="MobiDB-lite"/>
    </source>
</evidence>
<dbReference type="Gene3D" id="3.30.1360.40">
    <property type="match status" value="1"/>
</dbReference>
<dbReference type="InterPro" id="IPR002661">
    <property type="entry name" value="Ribosome_recyc_fac"/>
</dbReference>
<accession>A0A316UHK8</accession>
<dbReference type="PANTHER" id="PTHR20982">
    <property type="entry name" value="RIBOSOME RECYCLING FACTOR"/>
    <property type="match status" value="1"/>
</dbReference>
<dbReference type="PANTHER" id="PTHR20982:SF3">
    <property type="entry name" value="MITOCHONDRIAL RIBOSOME RECYCLING FACTOR PSEUDO 1"/>
    <property type="match status" value="1"/>
</dbReference>
<sequence length="198" mass="22084">MPGENYDEKALTANMQRAVQRCKETATQMVGMHGRADPGLLDSVKVAYPSDPNATYPLREFASVGTRDGALLVTCYDKDMVKHVERAIHLANLGLTPQTMGSGDEGILKIPIPRPTAETRTQLLKDVNRICENARVSIRAARHTAQKQIKRDTDSKIVGTSEAAKEQKKMDEEAKARQKEVEDFYNGLKRKIESERDT</sequence>
<keyword evidence="2" id="KW-0648">Protein biosynthesis</keyword>
<dbReference type="OrthoDB" id="407355at2759"/>
<evidence type="ECO:0000256" key="3">
    <source>
        <dbReference type="ARBA" id="ARBA00024909"/>
    </source>
</evidence>
<dbReference type="FunFam" id="3.30.1360.40:FF:000001">
    <property type="entry name" value="Ribosome-recycling factor"/>
    <property type="match status" value="1"/>
</dbReference>
<protein>
    <submittedName>
        <fullName evidence="6">Ribosome recycling factor</fullName>
    </submittedName>
</protein>
<dbReference type="EMBL" id="KZ819321">
    <property type="protein sequence ID" value="PWN23821.1"/>
    <property type="molecule type" value="Genomic_DNA"/>
</dbReference>
<dbReference type="InterPro" id="IPR036191">
    <property type="entry name" value="RRF_sf"/>
</dbReference>
<comment type="similarity">
    <text evidence="1">Belongs to the RRF family.</text>
</comment>
<keyword evidence="7" id="KW-1185">Reference proteome</keyword>
<dbReference type="Pfam" id="PF01765">
    <property type="entry name" value="RRF"/>
    <property type="match status" value="1"/>
</dbReference>
<dbReference type="SUPFAM" id="SSF55194">
    <property type="entry name" value="Ribosome recycling factor, RRF"/>
    <property type="match status" value="1"/>
</dbReference>
<dbReference type="GeneID" id="37012508"/>
<comment type="function">
    <text evidence="3">Necessary for protein synthesis in mitochondria. Functions as a ribosome recycling factor in mitochondria.</text>
</comment>
<evidence type="ECO:0000256" key="2">
    <source>
        <dbReference type="ARBA" id="ARBA00022917"/>
    </source>
</evidence>